<dbReference type="PANTHER" id="PTHR31485">
    <property type="entry name" value="PEPTIDYL SERINE ALPHA-GALACTOSYLTRANSFERASE"/>
    <property type="match status" value="1"/>
</dbReference>
<dbReference type="PANTHER" id="PTHR31485:SF7">
    <property type="entry name" value="PEPTIDYL SERINE ALPHA-GALACTOSYLTRANSFERASE"/>
    <property type="match status" value="1"/>
</dbReference>
<dbReference type="Proteomes" id="UP000593579">
    <property type="component" value="Unassembled WGS sequence"/>
</dbReference>
<keyword evidence="2" id="KW-1185">Reference proteome</keyword>
<organism evidence="1 2">
    <name type="scientific">Gossypium gossypioides</name>
    <name type="common">Mexican cotton</name>
    <name type="synonym">Selera gossypioides</name>
    <dbReference type="NCBI Taxonomy" id="34282"/>
    <lineage>
        <taxon>Eukaryota</taxon>
        <taxon>Viridiplantae</taxon>
        <taxon>Streptophyta</taxon>
        <taxon>Embryophyta</taxon>
        <taxon>Tracheophyta</taxon>
        <taxon>Spermatophyta</taxon>
        <taxon>Magnoliopsida</taxon>
        <taxon>eudicotyledons</taxon>
        <taxon>Gunneridae</taxon>
        <taxon>Pentapetalae</taxon>
        <taxon>rosids</taxon>
        <taxon>malvids</taxon>
        <taxon>Malvales</taxon>
        <taxon>Malvaceae</taxon>
        <taxon>Malvoideae</taxon>
        <taxon>Gossypium</taxon>
    </lineage>
</organism>
<proteinExistence type="predicted"/>
<dbReference type="OrthoDB" id="1674486at2759"/>
<dbReference type="GO" id="GO:0016757">
    <property type="term" value="F:glycosyltransferase activity"/>
    <property type="evidence" value="ECO:0007669"/>
    <property type="project" value="InterPro"/>
</dbReference>
<gene>
    <name evidence="1" type="ORF">Gogos_017292</name>
</gene>
<evidence type="ECO:0000313" key="2">
    <source>
        <dbReference type="Proteomes" id="UP000593579"/>
    </source>
</evidence>
<evidence type="ECO:0000313" key="1">
    <source>
        <dbReference type="EMBL" id="MBA0733257.1"/>
    </source>
</evidence>
<name>A0A7J9BA74_GOSGO</name>
<dbReference type="AlphaFoldDB" id="A0A7J9BA74"/>
<protein>
    <submittedName>
        <fullName evidence="1">Uncharacterized protein</fullName>
    </submittedName>
</protein>
<dbReference type="InterPro" id="IPR044845">
    <property type="entry name" value="HPAT/SRGT1-like"/>
</dbReference>
<dbReference type="EMBL" id="JABEZY010000001">
    <property type="protein sequence ID" value="MBA0733257.1"/>
    <property type="molecule type" value="Genomic_DNA"/>
</dbReference>
<accession>A0A7J9BA74</accession>
<reference evidence="1 2" key="1">
    <citation type="journal article" date="2019" name="Genome Biol. Evol.">
        <title>Insights into the evolution of the New World diploid cottons (Gossypium, subgenus Houzingenia) based on genome sequencing.</title>
        <authorList>
            <person name="Grover C.E."/>
            <person name="Arick M.A. 2nd"/>
            <person name="Thrash A."/>
            <person name="Conover J.L."/>
            <person name="Sanders W.S."/>
            <person name="Peterson D.G."/>
            <person name="Frelichowski J.E."/>
            <person name="Scheffler J.A."/>
            <person name="Scheffler B.E."/>
            <person name="Wendel J.F."/>
        </authorList>
    </citation>
    <scope>NUCLEOTIDE SEQUENCE [LARGE SCALE GENOMIC DNA]</scope>
    <source>
        <strain evidence="1">5</strain>
        <tissue evidence="1">Leaf</tissue>
    </source>
</reference>
<sequence length="418" mass="47599">MDAPTLELCREPLVVGELGKDMLVSEGLWRKLGRVSLEESLELDVGGLLALHIDDLRVLAPLWLSRTEEVHEDRAHWETNITGDIYGEGWISEMYGYAFGAAEPILLHYSLPFSVGNRSFSKLEHHEDGIVYDCSQLFPKSPYPREVKAMEPDPNKRRGLFLSIECINTMNEGLNFLQHARHGCPMPKWSKYLSFLKSKTFVELTHPKLLTPRTVQTEVAEEGKEIISTSVASLKISRLLSCTDEDLKQYKGHDLPPARYVPSMSHHPLDVLLFSLELSLAAYIVILDADMILRGPITQWEFKAPRDRRFLPLTSKSRTMIKVFLHILSRFTPYESYPLQVPMNFTYFMALHDSYLIGCDNELAKIHTRHPDACDKVGGVIVMHIDDLWAFVLLWLLKTEGVRADGAHYATNITGDTY</sequence>
<comment type="caution">
    <text evidence="1">The sequence shown here is derived from an EMBL/GenBank/DDBJ whole genome shotgun (WGS) entry which is preliminary data.</text>
</comment>